<evidence type="ECO:0000313" key="1">
    <source>
        <dbReference type="EMBL" id="SDW81437.1"/>
    </source>
</evidence>
<dbReference type="STRING" id="1073328.SAMN05216294_0951"/>
<dbReference type="Proteomes" id="UP000199592">
    <property type="component" value="Unassembled WGS sequence"/>
</dbReference>
<dbReference type="Pfam" id="PF07751">
    <property type="entry name" value="Abi_2"/>
    <property type="match status" value="1"/>
</dbReference>
<keyword evidence="2" id="KW-1185">Reference proteome</keyword>
<sequence>MCTFGGFFVFIYMPKERYQKLPKTFKNQVELLKKRGLTIPNEEKAERILTYISYNRLSNYWYPMLKAPKEDEIFKDGSSFETIFRLYQFDSELRAITFQAIEQIEIAVRTQIIYHFSHNHNSGFWYGNEDDFSSYPFYVQFLSKITKNVQDTKQEFILKYHRKYEQFLPPAWKSFELLTFTNLVSILKNIKDNKQLIPIAKSIGIHHSLLISWLESFVYIRNICAHHGRLWNIILTIKPEWLKSPKGDWINRWENDYDPTGHTLERVDKNDRILKLYASICSILYCLQFINPHHKYKKRLLELFEEFPQADLYHMGFPEDWREQPLWK</sequence>
<proteinExistence type="predicted"/>
<dbReference type="InterPro" id="IPR011664">
    <property type="entry name" value="Abi_system_AbiD/AbiF-like"/>
</dbReference>
<dbReference type="EMBL" id="FNMY01000003">
    <property type="protein sequence ID" value="SDW81437.1"/>
    <property type="molecule type" value="Genomic_DNA"/>
</dbReference>
<reference evidence="2" key="1">
    <citation type="submission" date="2016-10" db="EMBL/GenBank/DDBJ databases">
        <authorList>
            <person name="Varghese N."/>
            <person name="Submissions S."/>
        </authorList>
    </citation>
    <scope>NUCLEOTIDE SEQUENCE [LARGE SCALE GENOMIC DNA]</scope>
    <source>
        <strain evidence="2">DSM 25030</strain>
    </source>
</reference>
<dbReference type="AlphaFoldDB" id="A0A1H2WLN5"/>
<name>A0A1H2WLN5_9FLAO</name>
<organism evidence="1 2">
    <name type="scientific">Flagellimonas zhangzhouensis</name>
    <dbReference type="NCBI Taxonomy" id="1073328"/>
    <lineage>
        <taxon>Bacteria</taxon>
        <taxon>Pseudomonadati</taxon>
        <taxon>Bacteroidota</taxon>
        <taxon>Flavobacteriia</taxon>
        <taxon>Flavobacteriales</taxon>
        <taxon>Flavobacteriaceae</taxon>
        <taxon>Flagellimonas</taxon>
    </lineage>
</organism>
<dbReference type="OrthoDB" id="5363652at2"/>
<evidence type="ECO:0000313" key="2">
    <source>
        <dbReference type="Proteomes" id="UP000199592"/>
    </source>
</evidence>
<accession>A0A1H2WLN5</accession>
<gene>
    <name evidence="1" type="ORF">SAMN04487892_2331</name>
</gene>
<protein>
    <submittedName>
        <fullName evidence="1">Abortive infection bacteriophage resistance protein</fullName>
    </submittedName>
</protein>